<keyword evidence="1" id="KW-0175">Coiled coil</keyword>
<reference evidence="2 3" key="1">
    <citation type="submission" date="2020-05" db="EMBL/GenBank/DDBJ databases">
        <title>Horizontal transmission and recombination maintain forever young bacterial symbiont genomes.</title>
        <authorList>
            <person name="Russell S.L."/>
            <person name="Pepper-Tunick E."/>
            <person name="Svedberg J."/>
            <person name="Byrne A."/>
            <person name="Ruelas Castillo J."/>
            <person name="Vollmers C."/>
            <person name="Beinart R.A."/>
            <person name="Corbett-Detig R."/>
        </authorList>
    </citation>
    <scope>NUCLEOTIDE SEQUENCE [LARGE SCALE GENOMIC DNA]</scope>
    <source>
        <strain evidence="2">4727-3</strain>
    </source>
</reference>
<evidence type="ECO:0000313" key="2">
    <source>
        <dbReference type="EMBL" id="NYT47427.1"/>
    </source>
</evidence>
<comment type="caution">
    <text evidence="2">The sequence shown here is derived from an EMBL/GenBank/DDBJ whole genome shotgun (WGS) entry which is preliminary data.</text>
</comment>
<gene>
    <name evidence="2" type="ORF">H0A75_07495</name>
</gene>
<protein>
    <submittedName>
        <fullName evidence="2">Uncharacterized protein</fullName>
    </submittedName>
</protein>
<organism evidence="2 3">
    <name type="scientific">Candidatus Methanofishera endochildressiae</name>
    <dbReference type="NCBI Taxonomy" id="2738884"/>
    <lineage>
        <taxon>Bacteria</taxon>
        <taxon>Pseudomonadati</taxon>
        <taxon>Pseudomonadota</taxon>
        <taxon>Gammaproteobacteria</taxon>
        <taxon>Candidatus Methanofishera</taxon>
    </lineage>
</organism>
<evidence type="ECO:0000313" key="3">
    <source>
        <dbReference type="Proteomes" id="UP000537890"/>
    </source>
</evidence>
<dbReference type="Proteomes" id="UP000537890">
    <property type="component" value="Unassembled WGS sequence"/>
</dbReference>
<evidence type="ECO:0000256" key="1">
    <source>
        <dbReference type="SAM" id="Coils"/>
    </source>
</evidence>
<accession>A0A7Z0MPX9</accession>
<dbReference type="AlphaFoldDB" id="A0A7Z0MPX9"/>
<name>A0A7Z0MPX9_9GAMM</name>
<dbReference type="EMBL" id="JACCHS010000148">
    <property type="protein sequence ID" value="NYT47427.1"/>
    <property type="molecule type" value="Genomic_DNA"/>
</dbReference>
<feature type="coiled-coil region" evidence="1">
    <location>
        <begin position="3"/>
        <end position="30"/>
    </location>
</feature>
<sequence>MVKTKLDEILDRLRITQQELEAEIERLLKDRRELFHYSLRRGKVVFERNIRRLQRQQRAGLWNYLRKAPIAHILSSPVIYSLIVPLLLLDISITIYQHICFRIYAIPLVNRSQHIVIDRHRLPYLNAIESLNCVYCGYGNGLIAYTREVIARTEQYWCPIKHAQRRKDEHARTLMFVDYGDLEDWRNNFKKIRHDWSNSNDESQKDV</sequence>
<proteinExistence type="predicted"/>